<dbReference type="EMBL" id="CM023472">
    <property type="protein sequence ID" value="KAH7960457.1"/>
    <property type="molecule type" value="Genomic_DNA"/>
</dbReference>
<gene>
    <name evidence="1" type="ORF">HPB49_019966</name>
</gene>
<dbReference type="Proteomes" id="UP000821865">
    <property type="component" value="Chromosome 3"/>
</dbReference>
<organism evidence="1 2">
    <name type="scientific">Dermacentor silvarum</name>
    <name type="common">Tick</name>
    <dbReference type="NCBI Taxonomy" id="543639"/>
    <lineage>
        <taxon>Eukaryota</taxon>
        <taxon>Metazoa</taxon>
        <taxon>Ecdysozoa</taxon>
        <taxon>Arthropoda</taxon>
        <taxon>Chelicerata</taxon>
        <taxon>Arachnida</taxon>
        <taxon>Acari</taxon>
        <taxon>Parasitiformes</taxon>
        <taxon>Ixodida</taxon>
        <taxon>Ixodoidea</taxon>
        <taxon>Ixodidae</taxon>
        <taxon>Rhipicephalinae</taxon>
        <taxon>Dermacentor</taxon>
    </lineage>
</organism>
<sequence>MSKTVLTHGDKVVPGFYSAGEAAGASVHRANRLGANSLLNIVVFGQACAHTIAKECWPGDKVPDLPSLQSALPEVVGSSEGEERFIRPDRAIDTSAAATGAPATYSVRSTEPRVGGAYGISDTLNEYDLDPTRGTSNRRSIRAHVSALRRS</sequence>
<evidence type="ECO:0000313" key="2">
    <source>
        <dbReference type="Proteomes" id="UP000821865"/>
    </source>
</evidence>
<name>A0ACB8D7R5_DERSI</name>
<keyword evidence="2" id="KW-1185">Reference proteome</keyword>
<evidence type="ECO:0000313" key="1">
    <source>
        <dbReference type="EMBL" id="KAH7960457.1"/>
    </source>
</evidence>
<proteinExistence type="predicted"/>
<comment type="caution">
    <text evidence="1">The sequence shown here is derived from an EMBL/GenBank/DDBJ whole genome shotgun (WGS) entry which is preliminary data.</text>
</comment>
<accession>A0ACB8D7R5</accession>
<reference evidence="1" key="1">
    <citation type="submission" date="2020-05" db="EMBL/GenBank/DDBJ databases">
        <title>Large-scale comparative analyses of tick genomes elucidate their genetic diversity and vector capacities.</title>
        <authorList>
            <person name="Jia N."/>
            <person name="Wang J."/>
            <person name="Shi W."/>
            <person name="Du L."/>
            <person name="Sun Y."/>
            <person name="Zhan W."/>
            <person name="Jiang J."/>
            <person name="Wang Q."/>
            <person name="Zhang B."/>
            <person name="Ji P."/>
            <person name="Sakyi L.B."/>
            <person name="Cui X."/>
            <person name="Yuan T."/>
            <person name="Jiang B."/>
            <person name="Yang W."/>
            <person name="Lam T.T.-Y."/>
            <person name="Chang Q."/>
            <person name="Ding S."/>
            <person name="Wang X."/>
            <person name="Zhu J."/>
            <person name="Ruan X."/>
            <person name="Zhao L."/>
            <person name="Wei J."/>
            <person name="Que T."/>
            <person name="Du C."/>
            <person name="Cheng J."/>
            <person name="Dai P."/>
            <person name="Han X."/>
            <person name="Huang E."/>
            <person name="Gao Y."/>
            <person name="Liu J."/>
            <person name="Shao H."/>
            <person name="Ye R."/>
            <person name="Li L."/>
            <person name="Wei W."/>
            <person name="Wang X."/>
            <person name="Wang C."/>
            <person name="Yang T."/>
            <person name="Huo Q."/>
            <person name="Li W."/>
            <person name="Guo W."/>
            <person name="Chen H."/>
            <person name="Zhou L."/>
            <person name="Ni X."/>
            <person name="Tian J."/>
            <person name="Zhou Y."/>
            <person name="Sheng Y."/>
            <person name="Liu T."/>
            <person name="Pan Y."/>
            <person name="Xia L."/>
            <person name="Li J."/>
            <person name="Zhao F."/>
            <person name="Cao W."/>
        </authorList>
    </citation>
    <scope>NUCLEOTIDE SEQUENCE</scope>
    <source>
        <strain evidence="1">Dsil-2018</strain>
    </source>
</reference>
<protein>
    <submittedName>
        <fullName evidence="1">Uncharacterized protein</fullName>
    </submittedName>
</protein>